<evidence type="ECO:0000313" key="9">
    <source>
        <dbReference type="EnsemblMetazoa" id="XP_038066728.1"/>
    </source>
</evidence>
<dbReference type="GeneID" id="119736791"/>
<dbReference type="Pfam" id="PF13855">
    <property type="entry name" value="LRR_8"/>
    <property type="match status" value="2"/>
</dbReference>
<dbReference type="Gene3D" id="3.80.10.10">
    <property type="entry name" value="Ribonuclease Inhibitor"/>
    <property type="match status" value="2"/>
</dbReference>
<dbReference type="FunFam" id="3.80.10.10:FF:001164">
    <property type="entry name" value="GH01279p"/>
    <property type="match status" value="1"/>
</dbReference>
<dbReference type="AlphaFoldDB" id="A0A914ASU1"/>
<dbReference type="SMART" id="SM00013">
    <property type="entry name" value="LRRNT"/>
    <property type="match status" value="1"/>
</dbReference>
<feature type="transmembrane region" description="Helical" evidence="6">
    <location>
        <begin position="734"/>
        <end position="757"/>
    </location>
</feature>
<dbReference type="InterPro" id="IPR000372">
    <property type="entry name" value="LRRNT"/>
</dbReference>
<dbReference type="GO" id="GO:0043204">
    <property type="term" value="C:perikaryon"/>
    <property type="evidence" value="ECO:0007669"/>
    <property type="project" value="UniProtKB-SubCell"/>
</dbReference>
<feature type="chain" id="PRO_5036757854" description="LRRNT domain-containing protein" evidence="7">
    <location>
        <begin position="33"/>
        <end position="1105"/>
    </location>
</feature>
<feature type="domain" description="LRRNT" evidence="8">
    <location>
        <begin position="38"/>
        <end position="71"/>
    </location>
</feature>
<keyword evidence="3" id="KW-0677">Repeat</keyword>
<keyword evidence="1" id="KW-0433">Leucine-rich repeat</keyword>
<dbReference type="SUPFAM" id="SSF52058">
    <property type="entry name" value="L domain-like"/>
    <property type="match status" value="1"/>
</dbReference>
<dbReference type="InterPro" id="IPR050541">
    <property type="entry name" value="LRR_TM_domain-containing"/>
</dbReference>
<dbReference type="GO" id="GO:0042995">
    <property type="term" value="C:cell projection"/>
    <property type="evidence" value="ECO:0007669"/>
    <property type="project" value="UniProtKB-SubCell"/>
</dbReference>
<evidence type="ECO:0000259" key="8">
    <source>
        <dbReference type="SMART" id="SM00013"/>
    </source>
</evidence>
<keyword evidence="4" id="KW-0325">Glycoprotein</keyword>
<sequence length="1105" mass="124285">MAQITRRKEPEKSPGIHWLCLALLSTLPLCLATTEDDACHVCECDSFKKIVNCSGKGLKSLPNGIPQDTTLLYFKNNQISVIEPGAFSGLTSLIRLDLSKNRLMELTPDMMKGVGGSVIGNVENNELLEIPSRLFYRPGREHHVLNLQVWDFSGNKIQHVAADALFGVKGVQEVFLSSNNIASLPEDLFANVTVFGTLDLSSNDLSSIPDGLLRFQRKLRTLYLHQNFIRVLRREMFVGLQNLRTLMIADNPITEIDERVFFDTQLVNLYLFNAELRSIGARPFMTRTNSLLLVSLYGNDVEVIADSVWQDLGPRCNVSIGNTLRRVPFTRSDLNINLVGTDFVQTLSVTKPERDLLIRAGFSCEKTGDRTYQCTTCHQGTYGGAPEDCTPCPSGGFFQNRTGQVVKRGADLNCFFCNNGTYVPPEAHPGKTIGDCVVCPSGTDTSRHAGFRACPCVSNYYRKDRFGECFACPLQGTDCSEEYQHLLPGFWWTWDWGSVDNYQSYEKYVQNILIHNESYDESTVRFNGALPKVHPCPRKESCQNGGDGINATCEFGYEDFLCSQCIANYYSWFNRCFECPRWYVFLLEIVAALVVIVVIIIIVMWDLRRHRRRGRSAINVLFSRFKIVLGFYQIMGEIFEALDGIHWPQALTNIGSFFRLLEVNIAQLIVSPRCYFPNFTYPTIYIEFITGMSFVVFVVLLALSVYGCRKSYLKMTKLSKEVCNNMLAQTKQTCYLVVVILLFVTYPSVSSAIFTLLPPGCDEFYLDDTDHFKVLRLRSDYSIDCESNQHVSYNYAAEVSLCYVVGLPLALFLMLWASCRSNRGSDQCSSAPSDDCNAGQPLCDVAAQTDQPDSLNTCHSRGCSETDQSGYQNESDVGPESDTELLCHANSEETNTSEGTGVQSEDVEHDDVTSSALPESDREKTDDNKITWVSFLCENYKEQFWYWEIVELARKVLQVVFVLMFGADDHFTLFATIVLSVAFLIAHAYLKPMKDAAEHRLQMCSLTTIFLNLSAASLLLLPNEENQSNDARKEFLVVFLIVINLNIVAFVAGSAVWTLVKAVWKTSCCSRAFACIVVIGRLIPHPNRSRSRRPINASHTEGKRL</sequence>
<evidence type="ECO:0000256" key="1">
    <source>
        <dbReference type="ARBA" id="ARBA00022614"/>
    </source>
</evidence>
<dbReference type="SMART" id="SM00369">
    <property type="entry name" value="LRR_TYP"/>
    <property type="match status" value="7"/>
</dbReference>
<dbReference type="OMA" id="NYSIDCE"/>
<dbReference type="RefSeq" id="XP_038066728.1">
    <property type="nucleotide sequence ID" value="XM_038210800.1"/>
</dbReference>
<dbReference type="EnsemblMetazoa" id="XM_038210800.1">
    <property type="protein sequence ID" value="XP_038066728.1"/>
    <property type="gene ID" value="LOC119736791"/>
</dbReference>
<dbReference type="PANTHER" id="PTHR24369">
    <property type="entry name" value="ANTIGEN BSP, PUTATIVE-RELATED"/>
    <property type="match status" value="1"/>
</dbReference>
<keyword evidence="6" id="KW-0812">Transmembrane</keyword>
<reference evidence="9" key="1">
    <citation type="submission" date="2022-11" db="UniProtKB">
        <authorList>
            <consortium name="EnsemblMetazoa"/>
        </authorList>
    </citation>
    <scope>IDENTIFICATION</scope>
</reference>
<dbReference type="OrthoDB" id="1111193at2759"/>
<dbReference type="GO" id="GO:0005886">
    <property type="term" value="C:plasma membrane"/>
    <property type="evidence" value="ECO:0007669"/>
    <property type="project" value="UniProtKB-SubCell"/>
</dbReference>
<feature type="transmembrane region" description="Helical" evidence="6">
    <location>
        <begin position="684"/>
        <end position="708"/>
    </location>
</feature>
<evidence type="ECO:0000256" key="3">
    <source>
        <dbReference type="ARBA" id="ARBA00022737"/>
    </source>
</evidence>
<dbReference type="GO" id="GO:0098552">
    <property type="term" value="C:side of membrane"/>
    <property type="evidence" value="ECO:0007669"/>
    <property type="project" value="UniProtKB-KW"/>
</dbReference>
<accession>A0A914ASU1</accession>
<evidence type="ECO:0000256" key="4">
    <source>
        <dbReference type="ARBA" id="ARBA00023180"/>
    </source>
</evidence>
<protein>
    <recommendedName>
        <fullName evidence="8">LRRNT domain-containing protein</fullName>
    </recommendedName>
</protein>
<dbReference type="InterPro" id="IPR032675">
    <property type="entry name" value="LRR_dom_sf"/>
</dbReference>
<dbReference type="InterPro" id="IPR003591">
    <property type="entry name" value="Leu-rich_rpt_typical-subtyp"/>
</dbReference>
<dbReference type="GO" id="GO:0045121">
    <property type="term" value="C:membrane raft"/>
    <property type="evidence" value="ECO:0007669"/>
    <property type="project" value="UniProtKB-SubCell"/>
</dbReference>
<dbReference type="InterPro" id="IPR001611">
    <property type="entry name" value="Leu-rich_rpt"/>
</dbReference>
<organism evidence="9 10">
    <name type="scientific">Patiria miniata</name>
    <name type="common">Bat star</name>
    <name type="synonym">Asterina miniata</name>
    <dbReference type="NCBI Taxonomy" id="46514"/>
    <lineage>
        <taxon>Eukaryota</taxon>
        <taxon>Metazoa</taxon>
        <taxon>Echinodermata</taxon>
        <taxon>Eleutherozoa</taxon>
        <taxon>Asterozoa</taxon>
        <taxon>Asteroidea</taxon>
        <taxon>Valvatacea</taxon>
        <taxon>Valvatida</taxon>
        <taxon>Asterinidae</taxon>
        <taxon>Patiria</taxon>
    </lineage>
</organism>
<evidence type="ECO:0000256" key="2">
    <source>
        <dbReference type="ARBA" id="ARBA00022729"/>
    </source>
</evidence>
<evidence type="ECO:0000256" key="5">
    <source>
        <dbReference type="SAM" id="MobiDB-lite"/>
    </source>
</evidence>
<feature type="transmembrane region" description="Helical" evidence="6">
    <location>
        <begin position="1035"/>
        <end position="1057"/>
    </location>
</feature>
<name>A0A914ASU1_PATMI</name>
<keyword evidence="6" id="KW-0472">Membrane</keyword>
<evidence type="ECO:0000313" key="10">
    <source>
        <dbReference type="Proteomes" id="UP000887568"/>
    </source>
</evidence>
<evidence type="ECO:0000256" key="6">
    <source>
        <dbReference type="SAM" id="Phobius"/>
    </source>
</evidence>
<keyword evidence="2 7" id="KW-0732">Signal</keyword>
<keyword evidence="10" id="KW-1185">Reference proteome</keyword>
<feature type="transmembrane region" description="Helical" evidence="6">
    <location>
        <begin position="617"/>
        <end position="635"/>
    </location>
</feature>
<feature type="transmembrane region" description="Helical" evidence="6">
    <location>
        <begin position="795"/>
        <end position="817"/>
    </location>
</feature>
<feature type="compositionally biased region" description="Polar residues" evidence="5">
    <location>
        <begin position="857"/>
        <end position="875"/>
    </location>
</feature>
<keyword evidence="6" id="KW-1133">Transmembrane helix</keyword>
<dbReference type="Proteomes" id="UP000887568">
    <property type="component" value="Unplaced"/>
</dbReference>
<dbReference type="PANTHER" id="PTHR24369:SF196">
    <property type="entry name" value="RETICULON 4 RECEPTOR LIKE 1"/>
    <property type="match status" value="1"/>
</dbReference>
<feature type="signal peptide" evidence="7">
    <location>
        <begin position="1"/>
        <end position="32"/>
    </location>
</feature>
<feature type="compositionally biased region" description="Polar residues" evidence="5">
    <location>
        <begin position="892"/>
        <end position="903"/>
    </location>
</feature>
<proteinExistence type="predicted"/>
<feature type="transmembrane region" description="Helical" evidence="6">
    <location>
        <begin position="971"/>
        <end position="990"/>
    </location>
</feature>
<feature type="region of interest" description="Disordered" evidence="5">
    <location>
        <begin position="857"/>
        <end position="923"/>
    </location>
</feature>
<feature type="transmembrane region" description="Helical" evidence="6">
    <location>
        <begin position="582"/>
        <end position="605"/>
    </location>
</feature>
<evidence type="ECO:0000256" key="7">
    <source>
        <dbReference type="SAM" id="SignalP"/>
    </source>
</evidence>
<feature type="transmembrane region" description="Helical" evidence="6">
    <location>
        <begin position="1002"/>
        <end position="1023"/>
    </location>
</feature>